<accession>A0AAE0FTD0</accession>
<dbReference type="EMBL" id="LGRX02013986">
    <property type="protein sequence ID" value="KAK3265347.1"/>
    <property type="molecule type" value="Genomic_DNA"/>
</dbReference>
<feature type="compositionally biased region" description="Pro residues" evidence="1">
    <location>
        <begin position="668"/>
        <end position="678"/>
    </location>
</feature>
<evidence type="ECO:0000313" key="2">
    <source>
        <dbReference type="EMBL" id="KAK3265347.1"/>
    </source>
</evidence>
<dbReference type="SUPFAM" id="SSF50939">
    <property type="entry name" value="Sialidases"/>
    <property type="match status" value="1"/>
</dbReference>
<dbReference type="InterPro" id="IPR036278">
    <property type="entry name" value="Sialidase_sf"/>
</dbReference>
<evidence type="ECO:0000313" key="3">
    <source>
        <dbReference type="Proteomes" id="UP001190700"/>
    </source>
</evidence>
<dbReference type="InterPro" id="IPR015943">
    <property type="entry name" value="WD40/YVTN_repeat-like_dom_sf"/>
</dbReference>
<name>A0AAE0FTD0_9CHLO</name>
<organism evidence="2 3">
    <name type="scientific">Cymbomonas tetramitiformis</name>
    <dbReference type="NCBI Taxonomy" id="36881"/>
    <lineage>
        <taxon>Eukaryota</taxon>
        <taxon>Viridiplantae</taxon>
        <taxon>Chlorophyta</taxon>
        <taxon>Pyramimonadophyceae</taxon>
        <taxon>Pyramimonadales</taxon>
        <taxon>Pyramimonadaceae</taxon>
        <taxon>Cymbomonas</taxon>
    </lineage>
</organism>
<comment type="caution">
    <text evidence="2">The sequence shown here is derived from an EMBL/GenBank/DDBJ whole genome shotgun (WGS) entry which is preliminary data.</text>
</comment>
<keyword evidence="3" id="KW-1185">Reference proteome</keyword>
<feature type="region of interest" description="Disordered" evidence="1">
    <location>
        <begin position="633"/>
        <end position="688"/>
    </location>
</feature>
<protein>
    <recommendedName>
        <fullName evidence="4">Photosynthesis system II assembly factor Ycf48/Hcf136-like domain-containing protein</fullName>
    </recommendedName>
</protein>
<dbReference type="Proteomes" id="UP001190700">
    <property type="component" value="Unassembled WGS sequence"/>
</dbReference>
<reference evidence="2 3" key="1">
    <citation type="journal article" date="2015" name="Genome Biol. Evol.">
        <title>Comparative Genomics of a Bacterivorous Green Alga Reveals Evolutionary Causalities and Consequences of Phago-Mixotrophic Mode of Nutrition.</title>
        <authorList>
            <person name="Burns J.A."/>
            <person name="Paasch A."/>
            <person name="Narechania A."/>
            <person name="Kim E."/>
        </authorList>
    </citation>
    <scope>NUCLEOTIDE SEQUENCE [LARGE SCALE GENOMIC DNA]</scope>
    <source>
        <strain evidence="2 3">PLY_AMNH</strain>
    </source>
</reference>
<dbReference type="AlphaFoldDB" id="A0AAE0FTD0"/>
<gene>
    <name evidence="2" type="ORF">CYMTET_25962</name>
</gene>
<proteinExistence type="predicted"/>
<evidence type="ECO:0008006" key="4">
    <source>
        <dbReference type="Google" id="ProtNLM"/>
    </source>
</evidence>
<dbReference type="Gene3D" id="2.130.10.10">
    <property type="entry name" value="YVTN repeat-like/Quinoprotein amine dehydrogenase"/>
    <property type="match status" value="1"/>
</dbReference>
<sequence length="730" mass="77502">MAFFRSPARWRSRGAPEQLLLSLVTALYFFSCAYAGARRPSTLGERPSDSQQADQIADMSNSLVTLGLSRSLQQMRSAEVTEYCDWTDRNPPIDTSLKGIFCAAECSLEPVTEILIDKVAHSNLGGVGPDHDAPKEIRYSEVAQAQDSSWLDLVVVNTSTFSTTEGGSGKKNEFGRILVKYGSYVELTFSLVLSGTDTPAEPSTFYFSFSDLDTGNSGNNPEAVRAINFARYVLTDDTDLTATVLRSGETRFKAQSEGTTLDNPESPDTLTDYQQASSVLLLYENTASFDIRLQVGGEKQDGQRGEGRNFFFAGANNMRDACAGSLCWAVGASGTIVHTSDYGGSWEAQQSPTSYELRAIGCYTAYASVCLAAGRRVTDVSLTVVLTTDGGVTWQDIGAEAYSATGMTDDNINVVECGADVCYFAGSAGFIAKREHPAGTWELLHRGELTGATGHIYASDCQDVTAGGALCLFGTVNGRVLLQSPSTEELTLVAAFDVPLWDIDFAPGDAAESLVGYACGDDGFLATTEDGGATWTQLATTPDLASIYSVHVATTLEVYAVYSSAVYFSQDGGVQWGLELSTGGVNSFGSEGTGAAGGQAVGAEANVVYVAGNGGAIYAHCFILGTLAPTQSPTSTPTLTPSIPPTHSPTGSPTLVPSRSPTQQPTITRPPPRLPSPRPRPHSLPHWTPIRVPDAASYHLTDRCSLSFPHAASFVISHTQPHSDSNDTSN</sequence>
<feature type="compositionally biased region" description="Low complexity" evidence="1">
    <location>
        <begin position="648"/>
        <end position="667"/>
    </location>
</feature>
<evidence type="ECO:0000256" key="1">
    <source>
        <dbReference type="SAM" id="MobiDB-lite"/>
    </source>
</evidence>